<name>A0AAW2ZK54_9EUKA</name>
<dbReference type="Proteomes" id="UP001431209">
    <property type="component" value="Unassembled WGS sequence"/>
</dbReference>
<dbReference type="GO" id="GO:0016301">
    <property type="term" value="F:kinase activity"/>
    <property type="evidence" value="ECO:0007669"/>
    <property type="project" value="UniProtKB-KW"/>
</dbReference>
<gene>
    <name evidence="1" type="ORF">AKO1_009273</name>
</gene>
<proteinExistence type="predicted"/>
<accession>A0AAW2ZK54</accession>
<keyword evidence="2" id="KW-1185">Reference proteome</keyword>
<organism evidence="1 2">
    <name type="scientific">Acrasis kona</name>
    <dbReference type="NCBI Taxonomy" id="1008807"/>
    <lineage>
        <taxon>Eukaryota</taxon>
        <taxon>Discoba</taxon>
        <taxon>Heterolobosea</taxon>
        <taxon>Tetramitia</taxon>
        <taxon>Eutetramitia</taxon>
        <taxon>Acrasidae</taxon>
        <taxon>Acrasis</taxon>
    </lineage>
</organism>
<evidence type="ECO:0000313" key="1">
    <source>
        <dbReference type="EMBL" id="KAL0489815.1"/>
    </source>
</evidence>
<evidence type="ECO:0000313" key="2">
    <source>
        <dbReference type="Proteomes" id="UP001431209"/>
    </source>
</evidence>
<keyword evidence="1" id="KW-0808">Transferase</keyword>
<dbReference type="EMBL" id="JAOPGA020001603">
    <property type="protein sequence ID" value="KAL0489815.1"/>
    <property type="molecule type" value="Genomic_DNA"/>
</dbReference>
<comment type="caution">
    <text evidence="1">The sequence shown here is derived from an EMBL/GenBank/DDBJ whole genome shotgun (WGS) entry which is preliminary data.</text>
</comment>
<dbReference type="Gene3D" id="3.30.420.10">
    <property type="entry name" value="Ribonuclease H-like superfamily/Ribonuclease H"/>
    <property type="match status" value="1"/>
</dbReference>
<reference evidence="1 2" key="1">
    <citation type="submission" date="2024-03" db="EMBL/GenBank/DDBJ databases">
        <title>The Acrasis kona genome and developmental transcriptomes reveal deep origins of eukaryotic multicellular pathways.</title>
        <authorList>
            <person name="Sheikh S."/>
            <person name="Fu C.-J."/>
            <person name="Brown M.W."/>
            <person name="Baldauf S.L."/>
        </authorList>
    </citation>
    <scope>NUCLEOTIDE SEQUENCE [LARGE SCALE GENOMIC DNA]</scope>
    <source>
        <strain evidence="1 2">ATCC MYA-3509</strain>
    </source>
</reference>
<dbReference type="GO" id="GO:0003676">
    <property type="term" value="F:nucleic acid binding"/>
    <property type="evidence" value="ECO:0007669"/>
    <property type="project" value="InterPro"/>
</dbReference>
<keyword evidence="1" id="KW-0418">Kinase</keyword>
<dbReference type="InterPro" id="IPR036397">
    <property type="entry name" value="RNaseH_sf"/>
</dbReference>
<protein>
    <submittedName>
        <fullName evidence="1">Uridylate kinase</fullName>
    </submittedName>
</protein>
<sequence length="281" mass="32508">MENKVGIRLSDNRICSLRKEIGITRKLKSIYYPERFLPANIQLAKEFCINHRRINSKIDLEACASTDKCGFQSDIQRRHAKSQIKVTRNFDNHIRRVSGGSYTRSTSKVYGKKQKHAAFKLNLIATICLDPNNPVPGFTSSDEYVNGIIYSKYISNMKYPEGITHDLVDKASFHIANRANTRRGGVGVLECYENQEVTPDFVPRGYPEYNPVEQLFGWLKAYMKKKVNEYHDGSGWSREQMREVLLEAKSKVTYELVKGWYRNSFEHMHPGKMIPLYLRAQ</sequence>
<dbReference type="AlphaFoldDB" id="A0AAW2ZK54"/>